<dbReference type="EMBL" id="CAUYUJ010005236">
    <property type="protein sequence ID" value="CAK0812815.1"/>
    <property type="molecule type" value="Genomic_DNA"/>
</dbReference>
<feature type="compositionally biased region" description="Low complexity" evidence="1">
    <location>
        <begin position="106"/>
        <end position="117"/>
    </location>
</feature>
<dbReference type="Proteomes" id="UP001189429">
    <property type="component" value="Unassembled WGS sequence"/>
</dbReference>
<proteinExistence type="predicted"/>
<accession>A0ABN9R390</accession>
<gene>
    <name evidence="2" type="ORF">PCOR1329_LOCUS16995</name>
</gene>
<feature type="region of interest" description="Disordered" evidence="1">
    <location>
        <begin position="96"/>
        <end position="117"/>
    </location>
</feature>
<sequence>MARSAQQQNVIDAAFAKYHTQMQPPTYIRTANEELMRHVHPSPAATFGRSVAPSLASEDPAPRMQAHAVAAAATSAKRSNFALDISAPSVRRKFFSKAPFSPPAPSQQASGGLGASRRGSGRAACFYEHV</sequence>
<evidence type="ECO:0000256" key="1">
    <source>
        <dbReference type="SAM" id="MobiDB-lite"/>
    </source>
</evidence>
<organism evidence="2 3">
    <name type="scientific">Prorocentrum cordatum</name>
    <dbReference type="NCBI Taxonomy" id="2364126"/>
    <lineage>
        <taxon>Eukaryota</taxon>
        <taxon>Sar</taxon>
        <taxon>Alveolata</taxon>
        <taxon>Dinophyceae</taxon>
        <taxon>Prorocentrales</taxon>
        <taxon>Prorocentraceae</taxon>
        <taxon>Prorocentrum</taxon>
    </lineage>
</organism>
<protein>
    <submittedName>
        <fullName evidence="2">Uncharacterized protein</fullName>
    </submittedName>
</protein>
<evidence type="ECO:0000313" key="2">
    <source>
        <dbReference type="EMBL" id="CAK0812815.1"/>
    </source>
</evidence>
<comment type="caution">
    <text evidence="2">The sequence shown here is derived from an EMBL/GenBank/DDBJ whole genome shotgun (WGS) entry which is preliminary data.</text>
</comment>
<keyword evidence="3" id="KW-1185">Reference proteome</keyword>
<name>A0ABN9R390_9DINO</name>
<reference evidence="2" key="1">
    <citation type="submission" date="2023-10" db="EMBL/GenBank/DDBJ databases">
        <authorList>
            <person name="Chen Y."/>
            <person name="Shah S."/>
            <person name="Dougan E. K."/>
            <person name="Thang M."/>
            <person name="Chan C."/>
        </authorList>
    </citation>
    <scope>NUCLEOTIDE SEQUENCE [LARGE SCALE GENOMIC DNA]</scope>
</reference>
<evidence type="ECO:0000313" key="3">
    <source>
        <dbReference type="Proteomes" id="UP001189429"/>
    </source>
</evidence>